<dbReference type="AlphaFoldDB" id="A0A919D1Y5"/>
<dbReference type="RefSeq" id="WP_189950828.1">
    <property type="nucleotide sequence ID" value="NZ_BMVG01000003.1"/>
</dbReference>
<evidence type="ECO:0000313" key="2">
    <source>
        <dbReference type="Proteomes" id="UP000655443"/>
    </source>
</evidence>
<proteinExistence type="predicted"/>
<comment type="caution">
    <text evidence="1">The sequence shown here is derived from an EMBL/GenBank/DDBJ whole genome shotgun (WGS) entry which is preliminary data.</text>
</comment>
<reference evidence="1" key="2">
    <citation type="submission" date="2020-09" db="EMBL/GenBank/DDBJ databases">
        <authorList>
            <person name="Sun Q."/>
            <person name="Ohkuma M."/>
        </authorList>
    </citation>
    <scope>NUCLEOTIDE SEQUENCE</scope>
    <source>
        <strain evidence="1">JCM 4714</strain>
    </source>
</reference>
<protein>
    <recommendedName>
        <fullName evidence="3">DUF1877 family protein</fullName>
    </recommendedName>
</protein>
<reference evidence="1" key="1">
    <citation type="journal article" date="2014" name="Int. J. Syst. Evol. Microbiol.">
        <title>Complete genome sequence of Corynebacterium casei LMG S-19264T (=DSM 44701T), isolated from a smear-ripened cheese.</title>
        <authorList>
            <consortium name="US DOE Joint Genome Institute (JGI-PGF)"/>
            <person name="Walter F."/>
            <person name="Albersmeier A."/>
            <person name="Kalinowski J."/>
            <person name="Ruckert C."/>
        </authorList>
    </citation>
    <scope>NUCLEOTIDE SEQUENCE</scope>
    <source>
        <strain evidence="1">JCM 4714</strain>
    </source>
</reference>
<evidence type="ECO:0008006" key="3">
    <source>
        <dbReference type="Google" id="ProtNLM"/>
    </source>
</evidence>
<dbReference type="EMBL" id="BMVG01000003">
    <property type="protein sequence ID" value="GHE01566.1"/>
    <property type="molecule type" value="Genomic_DNA"/>
</dbReference>
<organism evidence="1 2">
    <name type="scientific">Streptomyces alanosinicus</name>
    <dbReference type="NCBI Taxonomy" id="68171"/>
    <lineage>
        <taxon>Bacteria</taxon>
        <taxon>Bacillati</taxon>
        <taxon>Actinomycetota</taxon>
        <taxon>Actinomycetes</taxon>
        <taxon>Kitasatosporales</taxon>
        <taxon>Streptomycetaceae</taxon>
        <taxon>Streptomyces</taxon>
    </lineage>
</organism>
<evidence type="ECO:0000313" key="1">
    <source>
        <dbReference type="EMBL" id="GHE01566.1"/>
    </source>
</evidence>
<keyword evidence="2" id="KW-1185">Reference proteome</keyword>
<gene>
    <name evidence="1" type="ORF">GCM10010339_21450</name>
</gene>
<sequence>MSEPSPRETEADWLATKHTEPNVVVAKLVAFAAGLRFDDVDTPALVWPDPDEVPYVHEALPAAGTAWDSGITLQELPDAWRDALAQVVEDAVPMLALRWWDIAELDFADYRHAEESVRDFVGLARRARTAGEHLYCRTIA</sequence>
<dbReference type="Proteomes" id="UP000655443">
    <property type="component" value="Unassembled WGS sequence"/>
</dbReference>
<name>A0A919D1Y5_9ACTN</name>
<accession>A0A919D1Y5</accession>